<protein>
    <recommendedName>
        <fullName evidence="5">Arrestin-like N-terminal domain-containing protein</fullName>
    </recommendedName>
</protein>
<evidence type="ECO:0008006" key="5">
    <source>
        <dbReference type="Google" id="ProtNLM"/>
    </source>
</evidence>
<evidence type="ECO:0000313" key="4">
    <source>
        <dbReference type="Proteomes" id="UP000648663"/>
    </source>
</evidence>
<comment type="caution">
    <text evidence="2">The sequence shown here is derived from an EMBL/GenBank/DDBJ whole genome shotgun (WGS) entry which is preliminary data.</text>
</comment>
<organism evidence="2 3">
    <name type="scientific">Modestobacter marinus</name>
    <dbReference type="NCBI Taxonomy" id="477641"/>
    <lineage>
        <taxon>Bacteria</taxon>
        <taxon>Bacillati</taxon>
        <taxon>Actinomycetota</taxon>
        <taxon>Actinomycetes</taxon>
        <taxon>Geodermatophilales</taxon>
        <taxon>Geodermatophilaceae</taxon>
        <taxon>Modestobacter</taxon>
    </lineage>
</organism>
<reference evidence="1" key="4">
    <citation type="submission" date="2024-05" db="EMBL/GenBank/DDBJ databases">
        <authorList>
            <person name="Sun Q."/>
            <person name="Zhou Y."/>
        </authorList>
    </citation>
    <scope>NUCLEOTIDE SEQUENCE</scope>
    <source>
        <strain evidence="1">CGMCC 4.5581</strain>
    </source>
</reference>
<reference evidence="2 3" key="3">
    <citation type="submission" date="2020-02" db="EMBL/GenBank/DDBJ databases">
        <title>Sequencing the genomes of 1000 actinobacteria strains.</title>
        <authorList>
            <person name="Klenk H.-P."/>
        </authorList>
    </citation>
    <scope>NUCLEOTIDE SEQUENCE [LARGE SCALE GENOMIC DNA]</scope>
    <source>
        <strain evidence="2 3">DSM 45201</strain>
    </source>
</reference>
<evidence type="ECO:0000313" key="2">
    <source>
        <dbReference type="EMBL" id="NIH69840.1"/>
    </source>
</evidence>
<dbReference type="EMBL" id="BMMI01000009">
    <property type="protein sequence ID" value="GGL81166.1"/>
    <property type="molecule type" value="Genomic_DNA"/>
</dbReference>
<reference evidence="1" key="1">
    <citation type="journal article" date="2014" name="Int. J. Syst. Evol. Microbiol.">
        <title>Complete genome of a new Firmicutes species belonging to the dominant human colonic microbiota ('Ruminococcus bicirculans') reveals two chromosomes and a selective capacity to utilize plant glucans.</title>
        <authorList>
            <consortium name="NISC Comparative Sequencing Program"/>
            <person name="Wegmann U."/>
            <person name="Louis P."/>
            <person name="Goesmann A."/>
            <person name="Henrissat B."/>
            <person name="Duncan S.H."/>
            <person name="Flint H.J."/>
        </authorList>
    </citation>
    <scope>NUCLEOTIDE SEQUENCE</scope>
    <source>
        <strain evidence="1">CGMCC 4.5581</strain>
    </source>
</reference>
<keyword evidence="4" id="KW-1185">Reference proteome</keyword>
<evidence type="ECO:0000313" key="3">
    <source>
        <dbReference type="Proteomes" id="UP000552836"/>
    </source>
</evidence>
<dbReference type="Proteomes" id="UP000648663">
    <property type="component" value="Unassembled WGS sequence"/>
</dbReference>
<reference evidence="4" key="2">
    <citation type="journal article" date="2019" name="Int. J. Syst. Evol. Microbiol.">
        <title>The Global Catalogue of Microorganisms (GCM) 10K type strain sequencing project: providing services to taxonomists for standard genome sequencing and annotation.</title>
        <authorList>
            <consortium name="The Broad Institute Genomics Platform"/>
            <consortium name="The Broad Institute Genome Sequencing Center for Infectious Disease"/>
            <person name="Wu L."/>
            <person name="Ma J."/>
        </authorList>
    </citation>
    <scope>NUCLEOTIDE SEQUENCE [LARGE SCALE GENOMIC DNA]</scope>
    <source>
        <strain evidence="4">CGMCC 4.5581</strain>
    </source>
</reference>
<sequence>MTSVQAPGLAVATAGATVEAGQSLEVAVRFVTDHPGEVSGGHVELVRHGAVAHLERNWMGAGATVSSRRSAVLDRVELGPAGPLVAGQPLVRRVTLAVPAGEATVEGYLVQQAYAIRAGLRTPDGRDAEASTAVRVTSRAADRSWVTGTAAVVEDADVATVGIEGVSSRRLSGGVLVPGTVTVTPRRAGRARGVRVELVLAEQVPARLPQMPLEEDRARTTVVATVAAAGPVDLHPGRVLRLPFTLRAPLPLPAPSISTPEFTLRWLLRAVVDRPLRPDPTAALELWAATAP</sequence>
<accession>A0A846M5T8</accession>
<evidence type="ECO:0000313" key="1">
    <source>
        <dbReference type="EMBL" id="GGL81166.1"/>
    </source>
</evidence>
<name>A0A846M5T8_9ACTN</name>
<dbReference type="AlphaFoldDB" id="A0A846M5T8"/>
<dbReference type="EMBL" id="JAAMPA010000003">
    <property type="protein sequence ID" value="NIH69840.1"/>
    <property type="molecule type" value="Genomic_DNA"/>
</dbReference>
<proteinExistence type="predicted"/>
<dbReference type="Proteomes" id="UP000552836">
    <property type="component" value="Unassembled WGS sequence"/>
</dbReference>
<gene>
    <name evidence="2" type="ORF">FB380_004338</name>
    <name evidence="1" type="ORF">GCM10011589_41840</name>
</gene>
<dbReference type="RefSeq" id="WP_166757408.1">
    <property type="nucleotide sequence ID" value="NZ_BAABJU010000011.1"/>
</dbReference>